<keyword evidence="5 10" id="KW-0547">Nucleotide-binding</keyword>
<feature type="binding site" evidence="10">
    <location>
        <position position="273"/>
    </location>
    <ligand>
        <name>Zn(2+)</name>
        <dbReference type="ChEBI" id="CHEBI:29105"/>
    </ligand>
</feature>
<evidence type="ECO:0000313" key="14">
    <source>
        <dbReference type="Proteomes" id="UP000249645"/>
    </source>
</evidence>
<dbReference type="Pfam" id="PF16745">
    <property type="entry name" value="RsgA_N"/>
    <property type="match status" value="1"/>
</dbReference>
<dbReference type="HAMAP" id="MF_01820">
    <property type="entry name" value="GTPase_RsgA"/>
    <property type="match status" value="1"/>
</dbReference>
<dbReference type="GO" id="GO:0005737">
    <property type="term" value="C:cytoplasm"/>
    <property type="evidence" value="ECO:0007669"/>
    <property type="project" value="UniProtKB-SubCell"/>
</dbReference>
<evidence type="ECO:0000256" key="9">
    <source>
        <dbReference type="ARBA" id="ARBA00023134"/>
    </source>
</evidence>
<evidence type="ECO:0000256" key="2">
    <source>
        <dbReference type="ARBA" id="ARBA00022517"/>
    </source>
</evidence>
<keyword evidence="6 10" id="KW-0378">Hydrolase</keyword>
<keyword evidence="7 10" id="KW-0862">Zinc</keyword>
<dbReference type="GO" id="GO:0003924">
    <property type="term" value="F:GTPase activity"/>
    <property type="evidence" value="ECO:0007669"/>
    <property type="project" value="UniProtKB-UniRule"/>
</dbReference>
<evidence type="ECO:0000256" key="1">
    <source>
        <dbReference type="ARBA" id="ARBA00022490"/>
    </source>
</evidence>
<organism evidence="13 14">
    <name type="scientific">Pseudopedobacter saltans</name>
    <dbReference type="NCBI Taxonomy" id="151895"/>
    <lineage>
        <taxon>Bacteria</taxon>
        <taxon>Pseudomonadati</taxon>
        <taxon>Bacteroidota</taxon>
        <taxon>Sphingobacteriia</taxon>
        <taxon>Sphingobacteriales</taxon>
        <taxon>Sphingobacteriaceae</taxon>
        <taxon>Pseudopedobacter</taxon>
    </lineage>
</organism>
<dbReference type="InterPro" id="IPR027417">
    <property type="entry name" value="P-loop_NTPase"/>
</dbReference>
<dbReference type="EMBL" id="QFOI01000035">
    <property type="protein sequence ID" value="PZP51314.1"/>
    <property type="molecule type" value="Genomic_DNA"/>
</dbReference>
<evidence type="ECO:0000259" key="11">
    <source>
        <dbReference type="PROSITE" id="PS50936"/>
    </source>
</evidence>
<dbReference type="SUPFAM" id="SSF50249">
    <property type="entry name" value="Nucleic acid-binding proteins"/>
    <property type="match status" value="1"/>
</dbReference>
<sequence length="310" mass="34781">MIATIYKSTGSWYVAKAENGIFYNTRIKGKFKIEGLTTTNPIAVGDVVDIELEEGEEKVATIIHIHDRKNYIVRTSAHNRNQRHIVAANLDQALLFVGLRDPKTSTGFMDRFLAAAEAWHVPTNLIVNKSDTFRDKEWAIFEKIKIVYEPLGYGVFPLSLETKEGLTEVMATLSDKTTLISGQSGIGKSTFINGVLPDENIRTQEVSAWSGKGLHTTTFAQMYDLKTGNGRIIDTPGIREFGITNDIEAAELSHYFPEMRARIHDCRFNNCLHVNEPGCAVKDAVENSEIALDRYMSYLNILDSLPKKNY</sequence>
<evidence type="ECO:0000256" key="10">
    <source>
        <dbReference type="HAMAP-Rule" id="MF_01820"/>
    </source>
</evidence>
<dbReference type="InterPro" id="IPR010914">
    <property type="entry name" value="RsgA_GTPase_dom"/>
</dbReference>
<keyword evidence="9 10" id="KW-0342">GTP-binding</keyword>
<dbReference type="InterPro" id="IPR004881">
    <property type="entry name" value="Ribosome_biogen_GTPase_RsgA"/>
</dbReference>
<feature type="domain" description="EngC GTPase" evidence="11">
    <location>
        <begin position="88"/>
        <end position="239"/>
    </location>
</feature>
<evidence type="ECO:0000256" key="3">
    <source>
        <dbReference type="ARBA" id="ARBA00022723"/>
    </source>
</evidence>
<dbReference type="SUPFAM" id="SSF52540">
    <property type="entry name" value="P-loop containing nucleoside triphosphate hydrolases"/>
    <property type="match status" value="1"/>
</dbReference>
<feature type="binding site" evidence="10">
    <location>
        <begin position="182"/>
        <end position="190"/>
    </location>
    <ligand>
        <name>GTP</name>
        <dbReference type="ChEBI" id="CHEBI:37565"/>
    </ligand>
</feature>
<dbReference type="InterPro" id="IPR012340">
    <property type="entry name" value="NA-bd_OB-fold"/>
</dbReference>
<evidence type="ECO:0000256" key="5">
    <source>
        <dbReference type="ARBA" id="ARBA00022741"/>
    </source>
</evidence>
<dbReference type="CDD" id="cd01854">
    <property type="entry name" value="YjeQ_EngC"/>
    <property type="match status" value="1"/>
</dbReference>
<keyword evidence="3 10" id="KW-0479">Metal-binding</keyword>
<evidence type="ECO:0000256" key="6">
    <source>
        <dbReference type="ARBA" id="ARBA00022801"/>
    </source>
</evidence>
<dbReference type="Proteomes" id="UP000249645">
    <property type="component" value="Unassembled WGS sequence"/>
</dbReference>
<dbReference type="PANTHER" id="PTHR32120:SF11">
    <property type="entry name" value="SMALL RIBOSOMAL SUBUNIT BIOGENESIS GTPASE RSGA 1, MITOCHONDRIAL-RELATED"/>
    <property type="match status" value="1"/>
</dbReference>
<dbReference type="GO" id="GO:0005525">
    <property type="term" value="F:GTP binding"/>
    <property type="evidence" value="ECO:0007669"/>
    <property type="project" value="UniProtKB-UniRule"/>
</dbReference>
<keyword evidence="8 10" id="KW-0694">RNA-binding</keyword>
<reference evidence="13 14" key="1">
    <citation type="submission" date="2017-11" db="EMBL/GenBank/DDBJ databases">
        <title>Infants hospitalized years apart are colonized by the same room-sourced microbial strains.</title>
        <authorList>
            <person name="Brooks B."/>
            <person name="Olm M.R."/>
            <person name="Firek B.A."/>
            <person name="Baker R."/>
            <person name="Thomas B.C."/>
            <person name="Morowitz M.J."/>
            <person name="Banfield J.F."/>
        </authorList>
    </citation>
    <scope>NUCLEOTIDE SEQUENCE [LARGE SCALE GENOMIC DNA]</scope>
    <source>
        <strain evidence="13">S2_009_000_R2_76</strain>
    </source>
</reference>
<dbReference type="PANTHER" id="PTHR32120">
    <property type="entry name" value="SMALL RIBOSOMAL SUBUNIT BIOGENESIS GTPASE RSGA"/>
    <property type="match status" value="1"/>
</dbReference>
<dbReference type="GO" id="GO:0042274">
    <property type="term" value="P:ribosomal small subunit biogenesis"/>
    <property type="evidence" value="ECO:0007669"/>
    <property type="project" value="UniProtKB-UniRule"/>
</dbReference>
<comment type="cofactor">
    <cofactor evidence="10">
        <name>Zn(2+)</name>
        <dbReference type="ChEBI" id="CHEBI:29105"/>
    </cofactor>
    <text evidence="10">Binds 1 zinc ion per subunit.</text>
</comment>
<keyword evidence="4 10" id="KW-0699">rRNA-binding</keyword>
<feature type="binding site" evidence="10">
    <location>
        <begin position="128"/>
        <end position="131"/>
    </location>
    <ligand>
        <name>GTP</name>
        <dbReference type="ChEBI" id="CHEBI:37565"/>
    </ligand>
</feature>
<feature type="binding site" evidence="10">
    <location>
        <position position="279"/>
    </location>
    <ligand>
        <name>Zn(2+)</name>
        <dbReference type="ChEBI" id="CHEBI:29105"/>
    </ligand>
</feature>
<dbReference type="CDD" id="cd04466">
    <property type="entry name" value="S1_YloQ_GTPase"/>
    <property type="match status" value="1"/>
</dbReference>
<feature type="binding site" evidence="10">
    <location>
        <position position="271"/>
    </location>
    <ligand>
        <name>Zn(2+)</name>
        <dbReference type="ChEBI" id="CHEBI:29105"/>
    </ligand>
</feature>
<dbReference type="PROSITE" id="PS50936">
    <property type="entry name" value="ENGC_GTPASE"/>
    <property type="match status" value="1"/>
</dbReference>
<feature type="binding site" evidence="10">
    <location>
        <position position="266"/>
    </location>
    <ligand>
        <name>Zn(2+)</name>
        <dbReference type="ChEBI" id="CHEBI:29105"/>
    </ligand>
</feature>
<dbReference type="GO" id="GO:0019843">
    <property type="term" value="F:rRNA binding"/>
    <property type="evidence" value="ECO:0007669"/>
    <property type="project" value="UniProtKB-KW"/>
</dbReference>
<name>A0A2W5FAM8_9SPHI</name>
<dbReference type="Pfam" id="PF03193">
    <property type="entry name" value="RsgA_GTPase"/>
    <property type="match status" value="1"/>
</dbReference>
<evidence type="ECO:0000256" key="8">
    <source>
        <dbReference type="ARBA" id="ARBA00022884"/>
    </source>
</evidence>
<protein>
    <recommendedName>
        <fullName evidence="10">Small ribosomal subunit biogenesis GTPase RsgA</fullName>
        <ecNumber evidence="10">3.6.1.-</ecNumber>
    </recommendedName>
</protein>
<comment type="function">
    <text evidence="10">One of several proteins that assist in the late maturation steps of the functional core of the 30S ribosomal subunit. Helps release RbfA from mature subunits. May play a role in the assembly of ribosomal proteins into the subunit. Circularly permuted GTPase that catalyzes slow GTP hydrolysis, GTPase activity is stimulated by the 30S ribosomal subunit.</text>
</comment>
<dbReference type="NCBIfam" id="TIGR00157">
    <property type="entry name" value="ribosome small subunit-dependent GTPase A"/>
    <property type="match status" value="1"/>
</dbReference>
<comment type="subcellular location">
    <subcellularLocation>
        <location evidence="10">Cytoplasm</location>
    </subcellularLocation>
</comment>
<evidence type="ECO:0000313" key="13">
    <source>
        <dbReference type="EMBL" id="PZP51314.1"/>
    </source>
</evidence>
<keyword evidence="1 10" id="KW-0963">Cytoplasm</keyword>
<evidence type="ECO:0000256" key="4">
    <source>
        <dbReference type="ARBA" id="ARBA00022730"/>
    </source>
</evidence>
<proteinExistence type="inferred from homology"/>
<dbReference type="Gene3D" id="1.10.40.50">
    <property type="entry name" value="Probable gtpase engc, domain 3"/>
    <property type="match status" value="1"/>
</dbReference>
<dbReference type="Gene3D" id="3.40.50.300">
    <property type="entry name" value="P-loop containing nucleotide triphosphate hydrolases"/>
    <property type="match status" value="1"/>
</dbReference>
<gene>
    <name evidence="10 13" type="primary">rsgA</name>
    <name evidence="13" type="ORF">DI598_03615</name>
</gene>
<dbReference type="Gene3D" id="2.40.50.140">
    <property type="entry name" value="Nucleic acid-binding proteins"/>
    <property type="match status" value="1"/>
</dbReference>
<comment type="caution">
    <text evidence="13">The sequence shown here is derived from an EMBL/GenBank/DDBJ whole genome shotgun (WGS) entry which is preliminary data.</text>
</comment>
<comment type="similarity">
    <text evidence="10">Belongs to the TRAFAC class YlqF/YawG GTPase family. RsgA subfamily.</text>
</comment>
<dbReference type="InterPro" id="IPR031944">
    <property type="entry name" value="RsgA_N"/>
</dbReference>
<evidence type="ECO:0000256" key="7">
    <source>
        <dbReference type="ARBA" id="ARBA00022833"/>
    </source>
</evidence>
<comment type="subunit">
    <text evidence="10">Monomer. Associates with 30S ribosomal subunit, binds 16S rRNA.</text>
</comment>
<accession>A0A2W5FAM8</accession>
<feature type="domain" description="CP-type G" evidence="12">
    <location>
        <begin position="78"/>
        <end position="241"/>
    </location>
</feature>
<dbReference type="AlphaFoldDB" id="A0A2W5FAM8"/>
<dbReference type="PROSITE" id="PS51721">
    <property type="entry name" value="G_CP"/>
    <property type="match status" value="1"/>
</dbReference>
<dbReference type="GO" id="GO:0046872">
    <property type="term" value="F:metal ion binding"/>
    <property type="evidence" value="ECO:0007669"/>
    <property type="project" value="UniProtKB-KW"/>
</dbReference>
<keyword evidence="2 10" id="KW-0690">Ribosome biogenesis</keyword>
<dbReference type="InterPro" id="IPR030378">
    <property type="entry name" value="G_CP_dom"/>
</dbReference>
<dbReference type="EC" id="3.6.1.-" evidence="10"/>
<evidence type="ECO:0000259" key="12">
    <source>
        <dbReference type="PROSITE" id="PS51721"/>
    </source>
</evidence>